<comment type="caution">
    <text evidence="2">The sequence shown here is derived from an EMBL/GenBank/DDBJ whole genome shotgun (WGS) entry which is preliminary data.</text>
</comment>
<evidence type="ECO:0000313" key="2">
    <source>
        <dbReference type="EMBL" id="CAF1657928.1"/>
    </source>
</evidence>
<proteinExistence type="predicted"/>
<dbReference type="EMBL" id="CAJNOI010004302">
    <property type="protein sequence ID" value="CAF1542227.1"/>
    <property type="molecule type" value="Genomic_DNA"/>
</dbReference>
<keyword evidence="3" id="KW-1185">Reference proteome</keyword>
<evidence type="ECO:0000313" key="1">
    <source>
        <dbReference type="EMBL" id="CAF1542227.1"/>
    </source>
</evidence>
<accession>A0A816F5A2</accession>
<name>A0A816F5A2_9BILA</name>
<reference evidence="2" key="1">
    <citation type="submission" date="2021-02" db="EMBL/GenBank/DDBJ databases">
        <authorList>
            <person name="Nowell W R."/>
        </authorList>
    </citation>
    <scope>NUCLEOTIDE SEQUENCE</scope>
</reference>
<dbReference type="Proteomes" id="UP000663832">
    <property type="component" value="Unassembled WGS sequence"/>
</dbReference>
<protein>
    <submittedName>
        <fullName evidence="2">Uncharacterized protein</fullName>
    </submittedName>
</protein>
<dbReference type="EMBL" id="CAJNOM010004683">
    <property type="protein sequence ID" value="CAF1657928.1"/>
    <property type="molecule type" value="Genomic_DNA"/>
</dbReference>
<dbReference type="AlphaFoldDB" id="A0A816F5A2"/>
<sequence>MDQLNVVDIKQEIIKCFKQLEIVFAVYIEDTHLKNNRNTNAMVQKQQQVVQLIGEIGDHFIQQADYNQQLLNLYTQRNQATKPKE</sequence>
<evidence type="ECO:0000313" key="3">
    <source>
        <dbReference type="Proteomes" id="UP000663832"/>
    </source>
</evidence>
<dbReference type="OrthoDB" id="10276785at2759"/>
<dbReference type="Proteomes" id="UP000663877">
    <property type="component" value="Unassembled WGS sequence"/>
</dbReference>
<gene>
    <name evidence="1" type="ORF">BJG266_LOCUS45656</name>
    <name evidence="2" type="ORF">QVE165_LOCUS62664</name>
</gene>
<organism evidence="2 3">
    <name type="scientific">Adineta steineri</name>
    <dbReference type="NCBI Taxonomy" id="433720"/>
    <lineage>
        <taxon>Eukaryota</taxon>
        <taxon>Metazoa</taxon>
        <taxon>Spiralia</taxon>
        <taxon>Gnathifera</taxon>
        <taxon>Rotifera</taxon>
        <taxon>Eurotatoria</taxon>
        <taxon>Bdelloidea</taxon>
        <taxon>Adinetida</taxon>
        <taxon>Adinetidae</taxon>
        <taxon>Adineta</taxon>
    </lineage>
</organism>